<comment type="similarity">
    <text evidence="2">Belongs to the ABC transporter superfamily.</text>
</comment>
<evidence type="ECO:0000256" key="6">
    <source>
        <dbReference type="ARBA" id="ARBA00022840"/>
    </source>
</evidence>
<dbReference type="CDD" id="cd03225">
    <property type="entry name" value="ABC_cobalt_CbiO_domain1"/>
    <property type="match status" value="2"/>
</dbReference>
<comment type="subcellular location">
    <subcellularLocation>
        <location evidence="1">Cell membrane</location>
        <topology evidence="1">Peripheral membrane protein</topology>
    </subcellularLocation>
</comment>
<dbReference type="SUPFAM" id="SSF52540">
    <property type="entry name" value="P-loop containing nucleoside triphosphate hydrolases"/>
    <property type="match status" value="2"/>
</dbReference>
<dbReference type="GO" id="GO:0005524">
    <property type="term" value="F:ATP binding"/>
    <property type="evidence" value="ECO:0007669"/>
    <property type="project" value="UniProtKB-KW"/>
</dbReference>
<evidence type="ECO:0000256" key="5">
    <source>
        <dbReference type="ARBA" id="ARBA00022741"/>
    </source>
</evidence>
<dbReference type="RefSeq" id="WP_057828539.1">
    <property type="nucleotide sequence ID" value="NZ_AYZE01000008.1"/>
</dbReference>
<dbReference type="InterPro" id="IPR003439">
    <property type="entry name" value="ABC_transporter-like_ATP-bd"/>
</dbReference>
<dbReference type="SMART" id="SM00382">
    <property type="entry name" value="AAA"/>
    <property type="match status" value="2"/>
</dbReference>
<accession>A0A0R2CKE6</accession>
<evidence type="ECO:0000313" key="10">
    <source>
        <dbReference type="EMBL" id="KRM92072.1"/>
    </source>
</evidence>
<dbReference type="InterPro" id="IPR003593">
    <property type="entry name" value="AAA+_ATPase"/>
</dbReference>
<dbReference type="GO" id="GO:0043190">
    <property type="term" value="C:ATP-binding cassette (ABC) transporter complex"/>
    <property type="evidence" value="ECO:0007669"/>
    <property type="project" value="TreeGrafter"/>
</dbReference>
<evidence type="ECO:0000256" key="4">
    <source>
        <dbReference type="ARBA" id="ARBA00022475"/>
    </source>
</evidence>
<organism evidence="10 11">
    <name type="scientific">Liquorilactobacillus cacaonum DSM 21116</name>
    <dbReference type="NCBI Taxonomy" id="1423729"/>
    <lineage>
        <taxon>Bacteria</taxon>
        <taxon>Bacillati</taxon>
        <taxon>Bacillota</taxon>
        <taxon>Bacilli</taxon>
        <taxon>Lactobacillales</taxon>
        <taxon>Lactobacillaceae</taxon>
        <taxon>Liquorilactobacillus</taxon>
    </lineage>
</organism>
<comment type="caution">
    <text evidence="10">The sequence shown here is derived from an EMBL/GenBank/DDBJ whole genome shotgun (WGS) entry which is preliminary data.</text>
</comment>
<sequence>MKNSLVIQNLTFAYAEDEPNIFQNFDFELPIQNFNLLVGPSGSGKSTIFKLIAGLYPQYRGIKRDGKILLNGQEISEVVPFERAQHVSMLFQNPTRQFAMKTTFEQIVFVLENIQYPENKIVPKVNEILETMHLNAFKDRNLQTLSGGEQQRVALAMTLALDSPIILLDEPFANIDSKSRIELLHELKILQKDHGKTIFISDHDISNYDGLVNHVYQMNVEKKKIVELSLSFLKDTLLEQHFAQNTLSSSQIFSWNHLGFKSGDRTLLNDSSLFLPQGQIGLLSGDNGIGKSTFFAALSHQKKYTGSILFKDNPSEKVRLGKWAKIVANIFQNSSDQFIRLHAHEELELSARHSLRSDYWNDNRIKKAISHLNLTDVLNHVSYQLSGGQQKKLQALAVLIMSQPIMLFDEPFAGLDIDSVKSLMDIITETTVDLELTSLIISHQRKGIDNRVNYELIMADQKIRRQKEF</sequence>
<evidence type="ECO:0000256" key="7">
    <source>
        <dbReference type="ARBA" id="ARBA00022967"/>
    </source>
</evidence>
<dbReference type="GO" id="GO:0042626">
    <property type="term" value="F:ATPase-coupled transmembrane transporter activity"/>
    <property type="evidence" value="ECO:0007669"/>
    <property type="project" value="TreeGrafter"/>
</dbReference>
<dbReference type="OrthoDB" id="501320at2"/>
<keyword evidence="4" id="KW-1003">Cell membrane</keyword>
<evidence type="ECO:0000256" key="1">
    <source>
        <dbReference type="ARBA" id="ARBA00004202"/>
    </source>
</evidence>
<dbReference type="GO" id="GO:0016887">
    <property type="term" value="F:ATP hydrolysis activity"/>
    <property type="evidence" value="ECO:0007669"/>
    <property type="project" value="InterPro"/>
</dbReference>
<keyword evidence="5" id="KW-0547">Nucleotide-binding</keyword>
<dbReference type="STRING" id="1423729.FC80_GL000253"/>
<protein>
    <submittedName>
        <fullName evidence="10">ABC transporter ATP-binding protein</fullName>
    </submittedName>
</protein>
<feature type="domain" description="ABC transporter" evidence="9">
    <location>
        <begin position="247"/>
        <end position="469"/>
    </location>
</feature>
<name>A0A0R2CKE6_9LACO</name>
<dbReference type="Pfam" id="PF00005">
    <property type="entry name" value="ABC_tran"/>
    <property type="match status" value="2"/>
</dbReference>
<dbReference type="InterPro" id="IPR017871">
    <property type="entry name" value="ABC_transporter-like_CS"/>
</dbReference>
<dbReference type="PANTHER" id="PTHR43553:SF27">
    <property type="entry name" value="ENERGY-COUPLING FACTOR TRANSPORTER ATP-BINDING PROTEIN ECFA2"/>
    <property type="match status" value="1"/>
</dbReference>
<evidence type="ECO:0000256" key="3">
    <source>
        <dbReference type="ARBA" id="ARBA00022448"/>
    </source>
</evidence>
<keyword evidence="7" id="KW-1278">Translocase</keyword>
<keyword evidence="3" id="KW-0813">Transport</keyword>
<proteinExistence type="inferred from homology"/>
<feature type="domain" description="ABC transporter" evidence="9">
    <location>
        <begin position="5"/>
        <end position="245"/>
    </location>
</feature>
<dbReference type="InterPro" id="IPR050095">
    <property type="entry name" value="ECF_ABC_transporter_ATP-bd"/>
</dbReference>
<reference evidence="10 11" key="1">
    <citation type="journal article" date="2015" name="Genome Announc.">
        <title>Expanding the biotechnology potential of lactobacilli through comparative genomics of 213 strains and associated genera.</title>
        <authorList>
            <person name="Sun Z."/>
            <person name="Harris H.M."/>
            <person name="McCann A."/>
            <person name="Guo C."/>
            <person name="Argimon S."/>
            <person name="Zhang W."/>
            <person name="Yang X."/>
            <person name="Jeffery I.B."/>
            <person name="Cooney J.C."/>
            <person name="Kagawa T.F."/>
            <person name="Liu W."/>
            <person name="Song Y."/>
            <person name="Salvetti E."/>
            <person name="Wrobel A."/>
            <person name="Rasinkangas P."/>
            <person name="Parkhill J."/>
            <person name="Rea M.C."/>
            <person name="O'Sullivan O."/>
            <person name="Ritari J."/>
            <person name="Douillard F.P."/>
            <person name="Paul Ross R."/>
            <person name="Yang R."/>
            <person name="Briner A.E."/>
            <person name="Felis G.E."/>
            <person name="de Vos W.M."/>
            <person name="Barrangou R."/>
            <person name="Klaenhammer T.R."/>
            <person name="Caufield P.W."/>
            <person name="Cui Y."/>
            <person name="Zhang H."/>
            <person name="O'Toole P.W."/>
        </authorList>
    </citation>
    <scope>NUCLEOTIDE SEQUENCE [LARGE SCALE GENOMIC DNA]</scope>
    <source>
        <strain evidence="10 11">DSM 21116</strain>
    </source>
</reference>
<keyword evidence="8" id="KW-0472">Membrane</keyword>
<dbReference type="PROSITE" id="PS50893">
    <property type="entry name" value="ABC_TRANSPORTER_2"/>
    <property type="match status" value="2"/>
</dbReference>
<gene>
    <name evidence="10" type="ORF">FC80_GL000253</name>
</gene>
<dbReference type="PANTHER" id="PTHR43553">
    <property type="entry name" value="HEAVY METAL TRANSPORTER"/>
    <property type="match status" value="1"/>
</dbReference>
<dbReference type="AlphaFoldDB" id="A0A0R2CKE6"/>
<keyword evidence="11" id="KW-1185">Reference proteome</keyword>
<dbReference type="Gene3D" id="3.40.50.300">
    <property type="entry name" value="P-loop containing nucleotide triphosphate hydrolases"/>
    <property type="match status" value="2"/>
</dbReference>
<evidence type="ECO:0000313" key="11">
    <source>
        <dbReference type="Proteomes" id="UP000051131"/>
    </source>
</evidence>
<dbReference type="EMBL" id="AYZE01000008">
    <property type="protein sequence ID" value="KRM92072.1"/>
    <property type="molecule type" value="Genomic_DNA"/>
</dbReference>
<dbReference type="PROSITE" id="PS00211">
    <property type="entry name" value="ABC_TRANSPORTER_1"/>
    <property type="match status" value="1"/>
</dbReference>
<dbReference type="PATRIC" id="fig|1423729.3.peg.254"/>
<dbReference type="InterPro" id="IPR015856">
    <property type="entry name" value="ABC_transpr_CbiO/EcfA_su"/>
</dbReference>
<keyword evidence="6 10" id="KW-0067">ATP-binding</keyword>
<dbReference type="Proteomes" id="UP000051131">
    <property type="component" value="Unassembled WGS sequence"/>
</dbReference>
<evidence type="ECO:0000256" key="8">
    <source>
        <dbReference type="ARBA" id="ARBA00023136"/>
    </source>
</evidence>
<evidence type="ECO:0000259" key="9">
    <source>
        <dbReference type="PROSITE" id="PS50893"/>
    </source>
</evidence>
<evidence type="ECO:0000256" key="2">
    <source>
        <dbReference type="ARBA" id="ARBA00005417"/>
    </source>
</evidence>
<dbReference type="InterPro" id="IPR027417">
    <property type="entry name" value="P-loop_NTPase"/>
</dbReference>